<evidence type="ECO:0000313" key="3">
    <source>
        <dbReference type="Proteomes" id="UP000027647"/>
    </source>
</evidence>
<evidence type="ECO:0000256" key="1">
    <source>
        <dbReference type="SAM" id="MobiDB-lite"/>
    </source>
</evidence>
<organism evidence="2 3">
    <name type="scientific">Erythrobacter longus</name>
    <dbReference type="NCBI Taxonomy" id="1044"/>
    <lineage>
        <taxon>Bacteria</taxon>
        <taxon>Pseudomonadati</taxon>
        <taxon>Pseudomonadota</taxon>
        <taxon>Alphaproteobacteria</taxon>
        <taxon>Sphingomonadales</taxon>
        <taxon>Erythrobacteraceae</taxon>
        <taxon>Erythrobacter/Porphyrobacter group</taxon>
        <taxon>Erythrobacter</taxon>
    </lineage>
</organism>
<sequence length="75" mass="7767">MGGGGKTEIDALARASGHSPPHGGVYFRFREREGKALGVPARDCPAIQKTLAPLQRREADGGSARAISAPAGLQQ</sequence>
<dbReference type="EMBL" id="JMIW01000007">
    <property type="protein sequence ID" value="KEO88929.1"/>
    <property type="molecule type" value="Genomic_DNA"/>
</dbReference>
<feature type="region of interest" description="Disordered" evidence="1">
    <location>
        <begin position="53"/>
        <end position="75"/>
    </location>
</feature>
<feature type="region of interest" description="Disordered" evidence="1">
    <location>
        <begin position="1"/>
        <end position="25"/>
    </location>
</feature>
<proteinExistence type="predicted"/>
<dbReference type="AlphaFoldDB" id="A0A074M6D3"/>
<evidence type="ECO:0000313" key="2">
    <source>
        <dbReference type="EMBL" id="KEO88929.1"/>
    </source>
</evidence>
<accession>A0A074M6D3</accession>
<dbReference type="STRING" id="1044.EH31_15995"/>
<gene>
    <name evidence="2" type="ORF">EH31_15995</name>
</gene>
<dbReference type="Proteomes" id="UP000027647">
    <property type="component" value="Unassembled WGS sequence"/>
</dbReference>
<keyword evidence="3" id="KW-1185">Reference proteome</keyword>
<comment type="caution">
    <text evidence="2">The sequence shown here is derived from an EMBL/GenBank/DDBJ whole genome shotgun (WGS) entry which is preliminary data.</text>
</comment>
<reference evidence="2 3" key="1">
    <citation type="submission" date="2014-04" db="EMBL/GenBank/DDBJ databases">
        <title>A comprehensive comparison of genomes of Erythrobacter spp. strains.</title>
        <authorList>
            <person name="Zheng Q."/>
        </authorList>
    </citation>
    <scope>NUCLEOTIDE SEQUENCE [LARGE SCALE GENOMIC DNA]</scope>
    <source>
        <strain evidence="2 3">DSM 6997</strain>
    </source>
</reference>
<name>A0A074M6D3_ERYLO</name>
<protein>
    <submittedName>
        <fullName evidence="2">Uncharacterized protein</fullName>
    </submittedName>
</protein>